<dbReference type="EMBL" id="WIXI01000051">
    <property type="protein sequence ID" value="MQY49601.1"/>
    <property type="molecule type" value="Genomic_DNA"/>
</dbReference>
<dbReference type="Proteomes" id="UP000435138">
    <property type="component" value="Unassembled WGS sequence"/>
</dbReference>
<organism evidence="1 2">
    <name type="scientific">Endobacterium cereale</name>
    <dbReference type="NCBI Taxonomy" id="2663029"/>
    <lineage>
        <taxon>Bacteria</taxon>
        <taxon>Pseudomonadati</taxon>
        <taxon>Pseudomonadota</taxon>
        <taxon>Alphaproteobacteria</taxon>
        <taxon>Hyphomicrobiales</taxon>
        <taxon>Rhizobiaceae</taxon>
        <taxon>Endobacterium</taxon>
    </lineage>
</organism>
<reference evidence="1 2" key="1">
    <citation type="submission" date="2019-11" db="EMBL/GenBank/DDBJ databases">
        <title>Genome analysis of Rhizobacterium cereale a novel genus and species isolated from maize roots in North Spain.</title>
        <authorList>
            <person name="Menendez E."/>
            <person name="Flores-Felix J.D."/>
            <person name="Ramirez-Bahena M.-H."/>
            <person name="Igual J.M."/>
            <person name="Garcia-Fraile P."/>
            <person name="Peix A."/>
            <person name="Velazquez E."/>
        </authorList>
    </citation>
    <scope>NUCLEOTIDE SEQUENCE [LARGE SCALE GENOMIC DNA]</scope>
    <source>
        <strain evidence="1 2">RZME27</strain>
    </source>
</reference>
<proteinExistence type="predicted"/>
<comment type="caution">
    <text evidence="1">The sequence shown here is derived from an EMBL/GenBank/DDBJ whole genome shotgun (WGS) entry which is preliminary data.</text>
</comment>
<dbReference type="RefSeq" id="WP_153359544.1">
    <property type="nucleotide sequence ID" value="NZ_WIXI01000051.1"/>
</dbReference>
<accession>A0A6A8ALK5</accession>
<sequence length="138" mass="16135">MNLSTADLEQELEKRDAYSAHSAMYITAISNYDEDYIYQYFQELEKSSDSYAIIDKIIEMFVIPHMQVMNQASFKMHKEALEFLIENPPSVEDVDDLNEAAAYLFGLPEDEGALKYLFNRIYDEFFKDRDTPLSTKDK</sequence>
<protein>
    <submittedName>
        <fullName evidence="1">Uncharacterized protein</fullName>
    </submittedName>
</protein>
<evidence type="ECO:0000313" key="1">
    <source>
        <dbReference type="EMBL" id="MQY49601.1"/>
    </source>
</evidence>
<gene>
    <name evidence="1" type="ORF">GAO09_26590</name>
</gene>
<name>A0A6A8ALK5_9HYPH</name>
<keyword evidence="2" id="KW-1185">Reference proteome</keyword>
<dbReference type="AlphaFoldDB" id="A0A6A8ALK5"/>
<evidence type="ECO:0000313" key="2">
    <source>
        <dbReference type="Proteomes" id="UP000435138"/>
    </source>
</evidence>